<organism evidence="4 5">
    <name type="scientific">Euplotes crassus</name>
    <dbReference type="NCBI Taxonomy" id="5936"/>
    <lineage>
        <taxon>Eukaryota</taxon>
        <taxon>Sar</taxon>
        <taxon>Alveolata</taxon>
        <taxon>Ciliophora</taxon>
        <taxon>Intramacronucleata</taxon>
        <taxon>Spirotrichea</taxon>
        <taxon>Hypotrichia</taxon>
        <taxon>Euplotida</taxon>
        <taxon>Euplotidae</taxon>
        <taxon>Moneuplotes</taxon>
    </lineage>
</organism>
<sequence length="462" mass="54281">MSRGRNLNIGLNTFRIKKPDFSSTMHKTVYSQMYSPRNGSQNRSRGSSSASARQIGDETFDGMRRSYNSCTKRKTKFHFDQTYCPAGSDTPNFSGFFNKKPKTKRFELLFRETYRMHKFKQESRNGRDNILRKKKQIRETRDPNDEVYLSPVKAKKPRYTDGSKGRITPEHEYFFSVTNQAFLDPKVLSKARTTTVKAKRWNANEDTLLMNLVGKYAGNWKKISERLETARGHNDQTKTPIDCSKRWRNLKKQKQADWSEKENDKLLNLVSTKGCNWSVFTKYFNNRTKDQLRKHYLKLKKNGRVPQIKKKNIRRFAEYQRKVQPSEKSENLKEIMEVDECKEMYPQHEVFEPFVGYNYMTLTGNHFRKRSANHPSLKSKKSSIRSSYYSFKRSSKKRGTVSSHGEWSDIVNSKRGSINSKLSFSKGSFRNIQQSFYSTHDQRMDNNPIFDKEQVGDQNKLS</sequence>
<keyword evidence="5" id="KW-1185">Reference proteome</keyword>
<evidence type="ECO:0000313" key="5">
    <source>
        <dbReference type="Proteomes" id="UP001295684"/>
    </source>
</evidence>
<dbReference type="InterPro" id="IPR017930">
    <property type="entry name" value="Myb_dom"/>
</dbReference>
<proteinExistence type="predicted"/>
<dbReference type="AlphaFoldDB" id="A0AAD1UAX4"/>
<dbReference type="SMART" id="SM00717">
    <property type="entry name" value="SANT"/>
    <property type="match status" value="2"/>
</dbReference>
<evidence type="ECO:0008006" key="6">
    <source>
        <dbReference type="Google" id="ProtNLM"/>
    </source>
</evidence>
<dbReference type="EMBL" id="CAMPGE010004420">
    <property type="protein sequence ID" value="CAI2363266.1"/>
    <property type="molecule type" value="Genomic_DNA"/>
</dbReference>
<feature type="domain" description="Myb-like" evidence="2">
    <location>
        <begin position="254"/>
        <end position="300"/>
    </location>
</feature>
<evidence type="ECO:0000256" key="1">
    <source>
        <dbReference type="SAM" id="MobiDB-lite"/>
    </source>
</evidence>
<dbReference type="SUPFAM" id="SSF46689">
    <property type="entry name" value="Homeodomain-like"/>
    <property type="match status" value="1"/>
</dbReference>
<feature type="domain" description="HTH myb-type" evidence="3">
    <location>
        <begin position="193"/>
        <end position="255"/>
    </location>
</feature>
<dbReference type="Gene3D" id="1.10.10.60">
    <property type="entry name" value="Homeodomain-like"/>
    <property type="match status" value="2"/>
</dbReference>
<comment type="caution">
    <text evidence="4">The sequence shown here is derived from an EMBL/GenBank/DDBJ whole genome shotgun (WGS) entry which is preliminary data.</text>
</comment>
<dbReference type="Proteomes" id="UP001295684">
    <property type="component" value="Unassembled WGS sequence"/>
</dbReference>
<feature type="domain" description="Myb-like" evidence="2">
    <location>
        <begin position="193"/>
        <end position="251"/>
    </location>
</feature>
<name>A0AAD1UAX4_EUPCR</name>
<dbReference type="InterPro" id="IPR001005">
    <property type="entry name" value="SANT/Myb"/>
</dbReference>
<feature type="region of interest" description="Disordered" evidence="1">
    <location>
        <begin position="437"/>
        <end position="462"/>
    </location>
</feature>
<feature type="compositionally biased region" description="Low complexity" evidence="1">
    <location>
        <begin position="37"/>
        <end position="54"/>
    </location>
</feature>
<reference evidence="4" key="1">
    <citation type="submission" date="2023-07" db="EMBL/GenBank/DDBJ databases">
        <authorList>
            <consortium name="AG Swart"/>
            <person name="Singh M."/>
            <person name="Singh A."/>
            <person name="Seah K."/>
            <person name="Emmerich C."/>
        </authorList>
    </citation>
    <scope>NUCLEOTIDE SEQUENCE</scope>
    <source>
        <strain evidence="4">DP1</strain>
    </source>
</reference>
<evidence type="ECO:0000259" key="3">
    <source>
        <dbReference type="PROSITE" id="PS51294"/>
    </source>
</evidence>
<protein>
    <recommendedName>
        <fullName evidence="6">Myb-like DNA-binding domain containing protein</fullName>
    </recommendedName>
</protein>
<accession>A0AAD1UAX4</accession>
<dbReference type="InterPro" id="IPR009057">
    <property type="entry name" value="Homeodomain-like_sf"/>
</dbReference>
<dbReference type="PROSITE" id="PS50090">
    <property type="entry name" value="MYB_LIKE"/>
    <property type="match status" value="2"/>
</dbReference>
<gene>
    <name evidence="4" type="ORF">ECRASSUSDP1_LOCUS4596</name>
</gene>
<dbReference type="Pfam" id="PF13921">
    <property type="entry name" value="Myb_DNA-bind_6"/>
    <property type="match status" value="1"/>
</dbReference>
<evidence type="ECO:0000313" key="4">
    <source>
        <dbReference type="EMBL" id="CAI2363266.1"/>
    </source>
</evidence>
<dbReference type="Pfam" id="PF00249">
    <property type="entry name" value="Myb_DNA-binding"/>
    <property type="match status" value="1"/>
</dbReference>
<evidence type="ECO:0000259" key="2">
    <source>
        <dbReference type="PROSITE" id="PS50090"/>
    </source>
</evidence>
<feature type="region of interest" description="Disordered" evidence="1">
    <location>
        <begin position="34"/>
        <end position="58"/>
    </location>
</feature>
<dbReference type="CDD" id="cd00167">
    <property type="entry name" value="SANT"/>
    <property type="match status" value="2"/>
</dbReference>
<dbReference type="PROSITE" id="PS51294">
    <property type="entry name" value="HTH_MYB"/>
    <property type="match status" value="1"/>
</dbReference>
<feature type="compositionally biased region" description="Basic and acidic residues" evidence="1">
    <location>
        <begin position="440"/>
        <end position="455"/>
    </location>
</feature>